<evidence type="ECO:0000313" key="3">
    <source>
        <dbReference type="EMBL" id="MBE1878547.1"/>
    </source>
</evidence>
<keyword evidence="3" id="KW-0503">Monooxygenase</keyword>
<accession>A0ABR9N4E7</accession>
<dbReference type="InterPro" id="IPR011008">
    <property type="entry name" value="Dimeric_a/b-barrel"/>
</dbReference>
<evidence type="ECO:0000256" key="1">
    <source>
        <dbReference type="SAM" id="MobiDB-lite"/>
    </source>
</evidence>
<name>A0ABR9N4E7_9MICO</name>
<dbReference type="Pfam" id="PF03992">
    <property type="entry name" value="ABM"/>
    <property type="match status" value="1"/>
</dbReference>
<dbReference type="SUPFAM" id="SSF54909">
    <property type="entry name" value="Dimeric alpha+beta barrel"/>
    <property type="match status" value="1"/>
</dbReference>
<sequence length="143" mass="15668">MRILWVYGSLDTTRTILPGPDDHPPTAPSRIDQEQAGGAGTPVRPIHEVAQIEVRPGHEQAFEEAVAAATPLFQQAGGARTLTLSRSLERPQHYQLTIGWDTVEDHVTGFRESPAFLAWRGLVGDHIAGPPRVEHLRAVHTGF</sequence>
<keyword evidence="4" id="KW-1185">Reference proteome</keyword>
<reference evidence="3 4" key="1">
    <citation type="submission" date="2020-10" db="EMBL/GenBank/DDBJ databases">
        <title>Myceligenerans pegani sp. nov., an endophytic actinomycete isolated from Peganum harmala L. in Xinjiang, China.</title>
        <authorList>
            <person name="Xin L."/>
        </authorList>
    </citation>
    <scope>NUCLEOTIDE SEQUENCE [LARGE SCALE GENOMIC DNA]</scope>
    <source>
        <strain evidence="3 4">TRM65318</strain>
    </source>
</reference>
<organism evidence="3 4">
    <name type="scientific">Myceligenerans pegani</name>
    <dbReference type="NCBI Taxonomy" id="2776917"/>
    <lineage>
        <taxon>Bacteria</taxon>
        <taxon>Bacillati</taxon>
        <taxon>Actinomycetota</taxon>
        <taxon>Actinomycetes</taxon>
        <taxon>Micrococcales</taxon>
        <taxon>Promicromonosporaceae</taxon>
        <taxon>Myceligenerans</taxon>
    </lineage>
</organism>
<dbReference type="InterPro" id="IPR007138">
    <property type="entry name" value="ABM_dom"/>
</dbReference>
<proteinExistence type="predicted"/>
<feature type="domain" description="ABM" evidence="2">
    <location>
        <begin position="45"/>
        <end position="120"/>
    </location>
</feature>
<dbReference type="EMBL" id="JADAQT010000109">
    <property type="protein sequence ID" value="MBE1878547.1"/>
    <property type="molecule type" value="Genomic_DNA"/>
</dbReference>
<comment type="caution">
    <text evidence="3">The sequence shown here is derived from an EMBL/GenBank/DDBJ whole genome shotgun (WGS) entry which is preliminary data.</text>
</comment>
<feature type="region of interest" description="Disordered" evidence="1">
    <location>
        <begin position="16"/>
        <end position="41"/>
    </location>
</feature>
<dbReference type="Proteomes" id="UP000625527">
    <property type="component" value="Unassembled WGS sequence"/>
</dbReference>
<dbReference type="Gene3D" id="3.30.70.100">
    <property type="match status" value="1"/>
</dbReference>
<evidence type="ECO:0000313" key="4">
    <source>
        <dbReference type="Proteomes" id="UP000625527"/>
    </source>
</evidence>
<keyword evidence="3" id="KW-0560">Oxidoreductase</keyword>
<evidence type="ECO:0000259" key="2">
    <source>
        <dbReference type="Pfam" id="PF03992"/>
    </source>
</evidence>
<gene>
    <name evidence="3" type="ORF">IHE71_22900</name>
</gene>
<protein>
    <submittedName>
        <fullName evidence="3">Antibiotic biosynthesis monooxygenase</fullName>
    </submittedName>
</protein>
<dbReference type="GO" id="GO:0004497">
    <property type="term" value="F:monooxygenase activity"/>
    <property type="evidence" value="ECO:0007669"/>
    <property type="project" value="UniProtKB-KW"/>
</dbReference>